<dbReference type="InterPro" id="IPR004681">
    <property type="entry name" value="TRAP_DctM"/>
</dbReference>
<evidence type="ECO:0000256" key="6">
    <source>
        <dbReference type="ARBA" id="ARBA00023136"/>
    </source>
</evidence>
<evidence type="ECO:0000256" key="7">
    <source>
        <dbReference type="SAM" id="Phobius"/>
    </source>
</evidence>
<evidence type="ECO:0000256" key="4">
    <source>
        <dbReference type="ARBA" id="ARBA00022692"/>
    </source>
</evidence>
<dbReference type="Pfam" id="PF06808">
    <property type="entry name" value="DctM"/>
    <property type="match status" value="1"/>
</dbReference>
<keyword evidence="10" id="KW-1185">Reference proteome</keyword>
<name>A0ABW3ZUZ3_9BACI</name>
<evidence type="ECO:0000256" key="2">
    <source>
        <dbReference type="ARBA" id="ARBA00022475"/>
    </source>
</evidence>
<feature type="transmembrane region" description="Helical" evidence="7">
    <location>
        <begin position="360"/>
        <end position="380"/>
    </location>
</feature>
<keyword evidence="5 7" id="KW-1133">Transmembrane helix</keyword>
<feature type="transmembrane region" description="Helical" evidence="7">
    <location>
        <begin position="272"/>
        <end position="295"/>
    </location>
</feature>
<dbReference type="InterPro" id="IPR010656">
    <property type="entry name" value="DctM"/>
</dbReference>
<gene>
    <name evidence="9" type="ORF">ACFQ4A_09855</name>
</gene>
<feature type="transmembrane region" description="Helical" evidence="7">
    <location>
        <begin position="96"/>
        <end position="116"/>
    </location>
</feature>
<feature type="transmembrane region" description="Helical" evidence="7">
    <location>
        <begin position="315"/>
        <end position="348"/>
    </location>
</feature>
<feature type="transmembrane region" description="Helical" evidence="7">
    <location>
        <begin position="400"/>
        <end position="422"/>
    </location>
</feature>
<feature type="transmembrane region" description="Helical" evidence="7">
    <location>
        <begin position="218"/>
        <end position="237"/>
    </location>
</feature>
<feature type="transmembrane region" description="Helical" evidence="7">
    <location>
        <begin position="137"/>
        <end position="160"/>
    </location>
</feature>
<keyword evidence="4 7" id="KW-0812">Transmembrane</keyword>
<feature type="domain" description="TRAP C4-dicarboxylate transport system permease DctM subunit" evidence="8">
    <location>
        <begin position="7"/>
        <end position="416"/>
    </location>
</feature>
<dbReference type="EMBL" id="JBHTNH010000020">
    <property type="protein sequence ID" value="MFD1361958.1"/>
    <property type="molecule type" value="Genomic_DNA"/>
</dbReference>
<comment type="caution">
    <text evidence="9">The sequence shown here is derived from an EMBL/GenBank/DDBJ whole genome shotgun (WGS) entry which is preliminary data.</text>
</comment>
<dbReference type="PANTHER" id="PTHR33362">
    <property type="entry name" value="SIALIC ACID TRAP TRANSPORTER PERMEASE PROTEIN SIAT-RELATED"/>
    <property type="match status" value="1"/>
</dbReference>
<protein>
    <submittedName>
        <fullName evidence="9">TRAP transporter large permease</fullName>
    </submittedName>
</protein>
<dbReference type="RefSeq" id="WP_382400025.1">
    <property type="nucleotide sequence ID" value="NZ_JBHTNH010000020.1"/>
</dbReference>
<proteinExistence type="predicted"/>
<evidence type="ECO:0000256" key="3">
    <source>
        <dbReference type="ARBA" id="ARBA00022519"/>
    </source>
</evidence>
<feature type="transmembrane region" description="Helical" evidence="7">
    <location>
        <begin position="6"/>
        <end position="33"/>
    </location>
</feature>
<comment type="subcellular location">
    <subcellularLocation>
        <location evidence="1">Cell inner membrane</location>
        <topology evidence="1">Multi-pass membrane protein</topology>
    </subcellularLocation>
</comment>
<accession>A0ABW3ZUZ3</accession>
<reference evidence="10" key="1">
    <citation type="journal article" date="2019" name="Int. J. Syst. Evol. Microbiol.">
        <title>The Global Catalogue of Microorganisms (GCM) 10K type strain sequencing project: providing services to taxonomists for standard genome sequencing and annotation.</title>
        <authorList>
            <consortium name="The Broad Institute Genomics Platform"/>
            <consortium name="The Broad Institute Genome Sequencing Center for Infectious Disease"/>
            <person name="Wu L."/>
            <person name="Ma J."/>
        </authorList>
    </citation>
    <scope>NUCLEOTIDE SEQUENCE [LARGE SCALE GENOMIC DNA]</scope>
    <source>
        <strain evidence="10">CCUG 54822</strain>
    </source>
</reference>
<keyword evidence="2" id="KW-1003">Cell membrane</keyword>
<keyword evidence="6 7" id="KW-0472">Membrane</keyword>
<dbReference type="NCBIfam" id="TIGR00786">
    <property type="entry name" value="dctM"/>
    <property type="match status" value="1"/>
</dbReference>
<keyword evidence="3" id="KW-0997">Cell inner membrane</keyword>
<evidence type="ECO:0000256" key="1">
    <source>
        <dbReference type="ARBA" id="ARBA00004429"/>
    </source>
</evidence>
<evidence type="ECO:0000256" key="5">
    <source>
        <dbReference type="ARBA" id="ARBA00022989"/>
    </source>
</evidence>
<sequence>MLLFLIGLFLLLLFLGVPIVAAMGIPAAIYFIITEIPLSVLTGTMFKSINSFTMVAVPLFILMGYLINTFRETDRVYTFARTILRNARGYSAKVNVVMSLILSGMSGAALADIAGLGRIQIRAMENEGFTRGYGAGVTLATSIIGPIFPPSIPLIIYALIAEVSGIQILLAGIIPGILIATCLYTYVSVVTNYKLKNVAVKSYEPIKKGETWDSFQKAFPMLIAAPIVIFGMLFGIFSPAEAGAMGVLYLLILGILHKEFTWKGLVDSLKGTFIATSTILLIVTSGSIFTTALTLERLPELISSTLLNFTSTKVVIILIIILMLLIVGMFMDAIPALIMMTPIFLTVATQVGIDPIHLGIIMVFTLMIGTATPPVGMGLYTAASVANVSPSTVAKELVPLYIPILAALLIVAFIPSLTLWVVNLF</sequence>
<dbReference type="Proteomes" id="UP001597178">
    <property type="component" value="Unassembled WGS sequence"/>
</dbReference>
<feature type="transmembrane region" description="Helical" evidence="7">
    <location>
        <begin position="45"/>
        <end position="67"/>
    </location>
</feature>
<evidence type="ECO:0000313" key="10">
    <source>
        <dbReference type="Proteomes" id="UP001597178"/>
    </source>
</evidence>
<evidence type="ECO:0000313" key="9">
    <source>
        <dbReference type="EMBL" id="MFD1361958.1"/>
    </source>
</evidence>
<evidence type="ECO:0000259" key="8">
    <source>
        <dbReference type="Pfam" id="PF06808"/>
    </source>
</evidence>
<feature type="transmembrane region" description="Helical" evidence="7">
    <location>
        <begin position="166"/>
        <end position="187"/>
    </location>
</feature>
<organism evidence="9 10">
    <name type="scientific">Lentibacillus salinarum</name>
    <dbReference type="NCBI Taxonomy" id="446820"/>
    <lineage>
        <taxon>Bacteria</taxon>
        <taxon>Bacillati</taxon>
        <taxon>Bacillota</taxon>
        <taxon>Bacilli</taxon>
        <taxon>Bacillales</taxon>
        <taxon>Bacillaceae</taxon>
        <taxon>Lentibacillus</taxon>
    </lineage>
</organism>
<dbReference type="PIRSF" id="PIRSF006066">
    <property type="entry name" value="HI0050"/>
    <property type="match status" value="1"/>
</dbReference>